<evidence type="ECO:0000256" key="1">
    <source>
        <dbReference type="ARBA" id="ARBA00022448"/>
    </source>
</evidence>
<dbReference type="PROSITE" id="PS51007">
    <property type="entry name" value="CYTC"/>
    <property type="match status" value="1"/>
</dbReference>
<keyword evidence="5 6" id="KW-0408">Iron</keyword>
<feature type="domain" description="Cytochrome c" evidence="8">
    <location>
        <begin position="32"/>
        <end position="110"/>
    </location>
</feature>
<evidence type="ECO:0000256" key="3">
    <source>
        <dbReference type="ARBA" id="ARBA00022723"/>
    </source>
</evidence>
<dbReference type="Pfam" id="PF00034">
    <property type="entry name" value="Cytochrom_C"/>
    <property type="match status" value="1"/>
</dbReference>
<evidence type="ECO:0000259" key="8">
    <source>
        <dbReference type="PROSITE" id="PS51007"/>
    </source>
</evidence>
<evidence type="ECO:0000256" key="2">
    <source>
        <dbReference type="ARBA" id="ARBA00022617"/>
    </source>
</evidence>
<evidence type="ECO:0000256" key="5">
    <source>
        <dbReference type="ARBA" id="ARBA00023004"/>
    </source>
</evidence>
<keyword evidence="3 6" id="KW-0479">Metal-binding</keyword>
<gene>
    <name evidence="9" type="ORF">C7389_101389</name>
</gene>
<name>A0A4R6EHT8_9RHOO</name>
<proteinExistence type="predicted"/>
<dbReference type="Proteomes" id="UP000295129">
    <property type="component" value="Unassembled WGS sequence"/>
</dbReference>
<dbReference type="OrthoDB" id="5295860at2"/>
<evidence type="ECO:0000313" key="10">
    <source>
        <dbReference type="Proteomes" id="UP000295129"/>
    </source>
</evidence>
<dbReference type="PANTHER" id="PTHR33751:SF9">
    <property type="entry name" value="CYTOCHROME C4"/>
    <property type="match status" value="1"/>
</dbReference>
<protein>
    <submittedName>
        <fullName evidence="9">Cytochrome c553</fullName>
    </submittedName>
</protein>
<dbReference type="InterPro" id="IPR050597">
    <property type="entry name" value="Cytochrome_c_Oxidase_Subunit"/>
</dbReference>
<dbReference type="GO" id="GO:0009055">
    <property type="term" value="F:electron transfer activity"/>
    <property type="evidence" value="ECO:0007669"/>
    <property type="project" value="InterPro"/>
</dbReference>
<accession>A0A4R6EHT8</accession>
<sequence length="116" mass="12294">MSALARSVLPRPALALSALLLACLYVLPSEAADPAAGKEKSAVCAACHGADGNSQTADFPRIAGQHEGYLLQALHDYKSGKRKDPIMAAQVQALSRQDMADLAAWFASQQGLFIKR</sequence>
<dbReference type="Gene3D" id="1.10.760.10">
    <property type="entry name" value="Cytochrome c-like domain"/>
    <property type="match status" value="1"/>
</dbReference>
<keyword evidence="4" id="KW-0249">Electron transport</keyword>
<organism evidence="9 10">
    <name type="scientific">Azoarcus indigens</name>
    <dbReference type="NCBI Taxonomy" id="29545"/>
    <lineage>
        <taxon>Bacteria</taxon>
        <taxon>Pseudomonadati</taxon>
        <taxon>Pseudomonadota</taxon>
        <taxon>Betaproteobacteria</taxon>
        <taxon>Rhodocyclales</taxon>
        <taxon>Zoogloeaceae</taxon>
        <taxon>Azoarcus</taxon>
    </lineage>
</organism>
<feature type="signal peptide" evidence="7">
    <location>
        <begin position="1"/>
        <end position="31"/>
    </location>
</feature>
<dbReference type="AlphaFoldDB" id="A0A4R6EHT8"/>
<reference evidence="9 10" key="1">
    <citation type="submission" date="2019-03" db="EMBL/GenBank/DDBJ databases">
        <title>Genomic Encyclopedia of Type Strains, Phase IV (KMG-IV): sequencing the most valuable type-strain genomes for metagenomic binning, comparative biology and taxonomic classification.</title>
        <authorList>
            <person name="Goeker M."/>
        </authorList>
    </citation>
    <scope>NUCLEOTIDE SEQUENCE [LARGE SCALE GENOMIC DNA]</scope>
    <source>
        <strain evidence="9 10">DSM 12121</strain>
    </source>
</reference>
<dbReference type="EMBL" id="SNVV01000001">
    <property type="protein sequence ID" value="TDN57007.1"/>
    <property type="molecule type" value="Genomic_DNA"/>
</dbReference>
<keyword evidence="1" id="KW-0813">Transport</keyword>
<dbReference type="PANTHER" id="PTHR33751">
    <property type="entry name" value="CBB3-TYPE CYTOCHROME C OXIDASE SUBUNIT FIXP"/>
    <property type="match status" value="1"/>
</dbReference>
<feature type="chain" id="PRO_5020385986" evidence="7">
    <location>
        <begin position="32"/>
        <end position="116"/>
    </location>
</feature>
<dbReference type="GO" id="GO:0046872">
    <property type="term" value="F:metal ion binding"/>
    <property type="evidence" value="ECO:0007669"/>
    <property type="project" value="UniProtKB-KW"/>
</dbReference>
<dbReference type="PROSITE" id="PS51257">
    <property type="entry name" value="PROKAR_LIPOPROTEIN"/>
    <property type="match status" value="1"/>
</dbReference>
<dbReference type="InterPro" id="IPR009056">
    <property type="entry name" value="Cyt_c-like_dom"/>
</dbReference>
<evidence type="ECO:0000256" key="6">
    <source>
        <dbReference type="PROSITE-ProRule" id="PRU00433"/>
    </source>
</evidence>
<dbReference type="SUPFAM" id="SSF46626">
    <property type="entry name" value="Cytochrome c"/>
    <property type="match status" value="1"/>
</dbReference>
<keyword evidence="2 6" id="KW-0349">Heme</keyword>
<keyword evidence="10" id="KW-1185">Reference proteome</keyword>
<evidence type="ECO:0000256" key="7">
    <source>
        <dbReference type="SAM" id="SignalP"/>
    </source>
</evidence>
<comment type="caution">
    <text evidence="9">The sequence shown here is derived from an EMBL/GenBank/DDBJ whole genome shotgun (WGS) entry which is preliminary data.</text>
</comment>
<dbReference type="RefSeq" id="WP_133587797.1">
    <property type="nucleotide sequence ID" value="NZ_SNVV01000001.1"/>
</dbReference>
<dbReference type="GO" id="GO:0020037">
    <property type="term" value="F:heme binding"/>
    <property type="evidence" value="ECO:0007669"/>
    <property type="project" value="InterPro"/>
</dbReference>
<evidence type="ECO:0000313" key="9">
    <source>
        <dbReference type="EMBL" id="TDN57007.1"/>
    </source>
</evidence>
<evidence type="ECO:0000256" key="4">
    <source>
        <dbReference type="ARBA" id="ARBA00022982"/>
    </source>
</evidence>
<keyword evidence="7" id="KW-0732">Signal</keyword>
<dbReference type="InterPro" id="IPR036909">
    <property type="entry name" value="Cyt_c-like_dom_sf"/>
</dbReference>